<dbReference type="SUPFAM" id="SSF53448">
    <property type="entry name" value="Nucleotide-diphospho-sugar transferases"/>
    <property type="match status" value="1"/>
</dbReference>
<dbReference type="Proteomes" id="UP000034430">
    <property type="component" value="Unassembled WGS sequence"/>
</dbReference>
<feature type="domain" description="Nucleotidyl transferase" evidence="1">
    <location>
        <begin position="2"/>
        <end position="244"/>
    </location>
</feature>
<dbReference type="Gene3D" id="3.90.550.10">
    <property type="entry name" value="Spore Coat Polysaccharide Biosynthesis Protein SpsA, Chain A"/>
    <property type="match status" value="1"/>
</dbReference>
<name>A0A0G0HU14_9BACT</name>
<evidence type="ECO:0000313" key="3">
    <source>
        <dbReference type="Proteomes" id="UP000034430"/>
    </source>
</evidence>
<dbReference type="EMBL" id="LBTU01000049">
    <property type="protein sequence ID" value="KKQ45762.1"/>
    <property type="molecule type" value="Genomic_DNA"/>
</dbReference>
<protein>
    <submittedName>
        <fullName evidence="2">Nucleoside-diphosphate-sugar pyrophosphorylase</fullName>
    </submittedName>
</protein>
<accession>A0A0G0HU14</accession>
<reference evidence="2 3" key="1">
    <citation type="journal article" date="2015" name="Nature">
        <title>rRNA introns, odd ribosomes, and small enigmatic genomes across a large radiation of phyla.</title>
        <authorList>
            <person name="Brown C.T."/>
            <person name="Hug L.A."/>
            <person name="Thomas B.C."/>
            <person name="Sharon I."/>
            <person name="Castelle C.J."/>
            <person name="Singh A."/>
            <person name="Wilkins M.J."/>
            <person name="Williams K.H."/>
            <person name="Banfield J.F."/>
        </authorList>
    </citation>
    <scope>NUCLEOTIDE SEQUENCE [LARGE SCALE GENOMIC DNA]</scope>
</reference>
<evidence type="ECO:0000259" key="1">
    <source>
        <dbReference type="Pfam" id="PF00483"/>
    </source>
</evidence>
<dbReference type="CDD" id="cd04181">
    <property type="entry name" value="NTP_transferase"/>
    <property type="match status" value="1"/>
</dbReference>
<evidence type="ECO:0000313" key="2">
    <source>
        <dbReference type="EMBL" id="KKQ45762.1"/>
    </source>
</evidence>
<sequence>MKAILLAAGYATRLYPLTFHTPKPLIKIAGKPLLEYLLESLQDKKIIDKIYLVTNDKFYSHFKNWHKHFKKKALNFPIKILSDGSLGENNKLGAIGDISFVIDKEKIEDDLVVIAGDNLFSAGFGDFLKFTKNKNTPIVGVFDVECLEIVKEMSVLETDKDGRIISFEEKPVAPKTTLVGVALYYCPKKFVPMFKEYLREGNSTDQPGRFIEWLYKRIPIYTWQVPGTWFDVGSHESLKLAEAFLKFGSKIT</sequence>
<proteinExistence type="predicted"/>
<dbReference type="PANTHER" id="PTHR42883:SF2">
    <property type="entry name" value="THYMIDYLYLTRANSFERASE"/>
    <property type="match status" value="1"/>
</dbReference>
<dbReference type="AlphaFoldDB" id="A0A0G0HU14"/>
<dbReference type="Pfam" id="PF00483">
    <property type="entry name" value="NTP_transferase"/>
    <property type="match status" value="1"/>
</dbReference>
<organism evidence="2 3">
    <name type="scientific">Candidatus Yanofskybacteria bacterium GW2011_GWC2_37_9</name>
    <dbReference type="NCBI Taxonomy" id="1619028"/>
    <lineage>
        <taxon>Bacteria</taxon>
        <taxon>Candidatus Yanofskyibacteriota</taxon>
    </lineage>
</organism>
<dbReference type="InterPro" id="IPR005835">
    <property type="entry name" value="NTP_transferase_dom"/>
</dbReference>
<comment type="caution">
    <text evidence="2">The sequence shown here is derived from an EMBL/GenBank/DDBJ whole genome shotgun (WGS) entry which is preliminary data.</text>
</comment>
<gene>
    <name evidence="2" type="ORF">US65_C0049G0004</name>
</gene>
<dbReference type="InterPro" id="IPR029044">
    <property type="entry name" value="Nucleotide-diphossugar_trans"/>
</dbReference>
<dbReference type="PANTHER" id="PTHR42883">
    <property type="entry name" value="GLUCOSE-1-PHOSPHATE THYMIDYLTRANSFERASE"/>
    <property type="match status" value="1"/>
</dbReference>